<evidence type="ECO:0000256" key="3">
    <source>
        <dbReference type="SAM" id="MobiDB-lite"/>
    </source>
</evidence>
<dbReference type="EMBL" id="BRXZ01002265">
    <property type="protein sequence ID" value="GMH58499.1"/>
    <property type="molecule type" value="Genomic_DNA"/>
</dbReference>
<dbReference type="PANTHER" id="PTHR19860">
    <property type="entry name" value="DDB1- AND CUL4-ASSOCIATED FACTOR 12-RELATED"/>
    <property type="match status" value="1"/>
</dbReference>
<dbReference type="InterPro" id="IPR051191">
    <property type="entry name" value="DCAF12"/>
</dbReference>
<feature type="coiled-coil region" evidence="2">
    <location>
        <begin position="757"/>
        <end position="829"/>
    </location>
</feature>
<feature type="compositionally biased region" description="Polar residues" evidence="3">
    <location>
        <begin position="1132"/>
        <end position="1141"/>
    </location>
</feature>
<sequence>MSPSMKAKANTYDDEHKAFADSRSSEFVYVPNKKPTDEDTSSLALDQHADTSDADVKLPLVVLGERGSGKSARLASWYTRRMQTKSKDEFLFAHFAGCSPRSRQLRHVLFRLATSLRTHFNLREMEVPKTEERLRWSLNRFLAAASKKHFPARIVIIIDGVDLVQGENAQQGQLHWLPTDIPPCVRFILSTVEFDKGLSPNQKVGSVRHLHRTYNELKRRRCPILKLDPLIIEVRTQIINAFTNKFQQSFELNETQAFKIVTSRPAYKPLFLRTVLYALQLGVEMSTASIDEQLEHYLTAESEEMLISQILDQCSNYIEGSSVVPKTNSILGATLSVLYVSRDGLTDEEIWGSIQLMLGFELNGEQKDCVRRILKDFCMTVNGKRMFTHSAVENVVFEKYITTPENNIKLHQMMGRYFNRMQASDRKLNCLVWHLEVSGSWNKLKNTLVNVENFFTWWDTEHNRTEFVSLWASLTNYAQRGREPVNSLVTGQFDEKRMRYNQVPRPFCDMVEEYTKSVDEYRLSHRGQDELINTAIIKVSDFFLEFAMLGHENAADVPDYVHPEIPSDDMKSLGVPYLDTENGLSVLIKPMTDVLDRDENGHIKMETDDNRDDAPLAANDDMPVCSTYFFRRWMWIQYPYIALANCGKKYNLGMDRKSQNLEFAGKKARATDYRGKSKTGTLTDGERPGMSKSQSQGSMMSSSVKTKVTKDDLDMLEEAVKTKLPTIQFQRRGKRSRTVPKVPRKIAETTTARDEILGLAEREEKKIMNEISELREELDNLVQQKQMLLLSKEKFDTDYTNVKNMEFAATENEEKAAFFQTELAKVEEKYHFEKQLKGNFEAILKMCRRHPAHAQALIDELETKLNNDSILIKQISDLLREEKYENTATANYYKAMKKAVQTSMDIHHKMIESRQNQQENLELAGQQELNRDRVASAAATTRASSPEAFKAVDPLTIPQTADSEVELGLSDEDVAFSHKYASALHTVKEKTEYNDILPFVERFLDQGTLKHHALEMQRKCQNRIEELKMDLELAQKEATEVQRDLGGTSGKEAKEKHNKLSLAQAVLKRAKEKAESAESLNRDVRTGLENVACAVGIPDPHPDTHVSEILGQIESVMQMLMDEKEKAAQKNLAESQVQTNSEGDKTRRFSMATSGAMMARPAELESALIAHKESKGKIAPRFYGHQPPTEEKKEERGDIQDDGEMGEIGDNRKMIKTSTAKALRAQQRRNMRLAAAASQQNVM</sequence>
<name>A0A9W6ZPK6_9STRA</name>
<evidence type="ECO:0008006" key="6">
    <source>
        <dbReference type="Google" id="ProtNLM"/>
    </source>
</evidence>
<accession>A0A9W6ZPK6</accession>
<dbReference type="SUPFAM" id="SSF52540">
    <property type="entry name" value="P-loop containing nucleoside triphosphate hydrolases"/>
    <property type="match status" value="1"/>
</dbReference>
<evidence type="ECO:0000313" key="4">
    <source>
        <dbReference type="EMBL" id="GMH58499.1"/>
    </source>
</evidence>
<proteinExistence type="predicted"/>
<evidence type="ECO:0000256" key="1">
    <source>
        <dbReference type="ARBA" id="ARBA00022737"/>
    </source>
</evidence>
<feature type="region of interest" description="Disordered" evidence="3">
    <location>
        <begin position="672"/>
        <end position="707"/>
    </location>
</feature>
<keyword evidence="1" id="KW-0677">Repeat</keyword>
<keyword evidence="5" id="KW-1185">Reference proteome</keyword>
<dbReference type="PANTHER" id="PTHR19860:SF40">
    <property type="entry name" value="WD40 REPEAT-CONTAINING PROTEIN"/>
    <property type="match status" value="1"/>
</dbReference>
<reference evidence="4" key="1">
    <citation type="submission" date="2022-07" db="EMBL/GenBank/DDBJ databases">
        <title>Genome analysis of Parmales, a sister group of diatoms, reveals the evolutionary specialization of diatoms from phago-mixotrophs to photoautotrophs.</title>
        <authorList>
            <person name="Ban H."/>
            <person name="Sato S."/>
            <person name="Yoshikawa S."/>
            <person name="Kazumasa Y."/>
            <person name="Nakamura Y."/>
            <person name="Ichinomiya M."/>
            <person name="Saitoh K."/>
            <person name="Sato N."/>
            <person name="Blanc-Mathieu R."/>
            <person name="Endo H."/>
            <person name="Kuwata A."/>
            <person name="Ogata H."/>
        </authorList>
    </citation>
    <scope>NUCLEOTIDE SEQUENCE</scope>
</reference>
<feature type="region of interest" description="Disordered" evidence="3">
    <location>
        <begin position="1125"/>
        <end position="1146"/>
    </location>
</feature>
<keyword evidence="2" id="KW-0175">Coiled coil</keyword>
<dbReference type="InterPro" id="IPR027417">
    <property type="entry name" value="P-loop_NTPase"/>
</dbReference>
<gene>
    <name evidence="4" type="ORF">TrRE_jg5361</name>
</gene>
<evidence type="ECO:0000256" key="2">
    <source>
        <dbReference type="SAM" id="Coils"/>
    </source>
</evidence>
<dbReference type="OrthoDB" id="2325716at2759"/>
<feature type="coiled-coil region" evidence="2">
    <location>
        <begin position="1017"/>
        <end position="1080"/>
    </location>
</feature>
<dbReference type="Proteomes" id="UP001165082">
    <property type="component" value="Unassembled WGS sequence"/>
</dbReference>
<dbReference type="AlphaFoldDB" id="A0A9W6ZPK6"/>
<evidence type="ECO:0000313" key="5">
    <source>
        <dbReference type="Proteomes" id="UP001165082"/>
    </source>
</evidence>
<dbReference type="Gene3D" id="3.40.50.300">
    <property type="entry name" value="P-loop containing nucleotide triphosphate hydrolases"/>
    <property type="match status" value="1"/>
</dbReference>
<feature type="region of interest" description="Disordered" evidence="3">
    <location>
        <begin position="1175"/>
        <end position="1213"/>
    </location>
</feature>
<feature type="compositionally biased region" description="Low complexity" evidence="3">
    <location>
        <begin position="690"/>
        <end position="703"/>
    </location>
</feature>
<protein>
    <recommendedName>
        <fullName evidence="6">NACHT domain-containing protein</fullName>
    </recommendedName>
</protein>
<organism evidence="4 5">
    <name type="scientific">Triparma retinervis</name>
    <dbReference type="NCBI Taxonomy" id="2557542"/>
    <lineage>
        <taxon>Eukaryota</taxon>
        <taxon>Sar</taxon>
        <taxon>Stramenopiles</taxon>
        <taxon>Ochrophyta</taxon>
        <taxon>Bolidophyceae</taxon>
        <taxon>Parmales</taxon>
        <taxon>Triparmaceae</taxon>
        <taxon>Triparma</taxon>
    </lineage>
</organism>
<feature type="compositionally biased region" description="Basic and acidic residues" evidence="3">
    <location>
        <begin position="1188"/>
        <end position="1199"/>
    </location>
</feature>
<comment type="caution">
    <text evidence="4">The sequence shown here is derived from an EMBL/GenBank/DDBJ whole genome shotgun (WGS) entry which is preliminary data.</text>
</comment>